<dbReference type="Pfam" id="PF13927">
    <property type="entry name" value="Ig_3"/>
    <property type="match status" value="1"/>
</dbReference>
<dbReference type="Pfam" id="PF13895">
    <property type="entry name" value="Ig_2"/>
    <property type="match status" value="1"/>
</dbReference>
<dbReference type="Gene3D" id="2.60.40.10">
    <property type="entry name" value="Immunoglobulins"/>
    <property type="match status" value="3"/>
</dbReference>
<dbReference type="InterPro" id="IPR003599">
    <property type="entry name" value="Ig_sub"/>
</dbReference>
<evidence type="ECO:0000256" key="2">
    <source>
        <dbReference type="SAM" id="SignalP"/>
    </source>
</evidence>
<dbReference type="InterPro" id="IPR013783">
    <property type="entry name" value="Ig-like_fold"/>
</dbReference>
<dbReference type="SUPFAM" id="SSF48726">
    <property type="entry name" value="Immunoglobulin"/>
    <property type="match status" value="3"/>
</dbReference>
<gene>
    <name evidence="4" type="ORF">FQA47_009984</name>
</gene>
<dbReference type="SMART" id="SM00409">
    <property type="entry name" value="IG"/>
    <property type="match status" value="3"/>
</dbReference>
<feature type="transmembrane region" description="Helical" evidence="1">
    <location>
        <begin position="309"/>
        <end position="329"/>
    </location>
</feature>
<feature type="chain" id="PRO_5032671734" evidence="2">
    <location>
        <begin position="16"/>
        <end position="426"/>
    </location>
</feature>
<dbReference type="AlphaFoldDB" id="A0A834FF64"/>
<evidence type="ECO:0000313" key="4">
    <source>
        <dbReference type="EMBL" id="KAF6732561.1"/>
    </source>
</evidence>
<dbReference type="EMBL" id="WKFB01000187">
    <property type="protein sequence ID" value="KAF6732561.1"/>
    <property type="molecule type" value="Genomic_DNA"/>
</dbReference>
<reference evidence="4" key="1">
    <citation type="journal article" name="BMC Genomics">
        <title>Long-read sequencing and de novo genome assembly of marine medaka (Oryzias melastigma).</title>
        <authorList>
            <person name="Liang P."/>
            <person name="Saqib H.S.A."/>
            <person name="Ni X."/>
            <person name="Shen Y."/>
        </authorList>
    </citation>
    <scope>NUCLEOTIDE SEQUENCE</scope>
    <source>
        <strain evidence="4">Bigg-433</strain>
    </source>
</reference>
<evidence type="ECO:0000313" key="5">
    <source>
        <dbReference type="Proteomes" id="UP000646548"/>
    </source>
</evidence>
<dbReference type="InterPro" id="IPR003598">
    <property type="entry name" value="Ig_sub2"/>
</dbReference>
<organism evidence="4 5">
    <name type="scientific">Oryzias melastigma</name>
    <name type="common">Marine medaka</name>
    <dbReference type="NCBI Taxonomy" id="30732"/>
    <lineage>
        <taxon>Eukaryota</taxon>
        <taxon>Metazoa</taxon>
        <taxon>Chordata</taxon>
        <taxon>Craniata</taxon>
        <taxon>Vertebrata</taxon>
        <taxon>Euteleostomi</taxon>
        <taxon>Actinopterygii</taxon>
        <taxon>Neopterygii</taxon>
        <taxon>Teleostei</taxon>
        <taxon>Neoteleostei</taxon>
        <taxon>Acanthomorphata</taxon>
        <taxon>Ovalentaria</taxon>
        <taxon>Atherinomorphae</taxon>
        <taxon>Beloniformes</taxon>
        <taxon>Adrianichthyidae</taxon>
        <taxon>Oryziinae</taxon>
        <taxon>Oryzias</taxon>
    </lineage>
</organism>
<feature type="domain" description="Ig-like" evidence="3">
    <location>
        <begin position="212"/>
        <end position="295"/>
    </location>
</feature>
<keyword evidence="1" id="KW-1133">Transmembrane helix</keyword>
<keyword evidence="2" id="KW-0732">Signal</keyword>
<keyword evidence="1" id="KW-0472">Membrane</keyword>
<dbReference type="InterPro" id="IPR007110">
    <property type="entry name" value="Ig-like_dom"/>
</dbReference>
<protein>
    <submittedName>
        <fullName evidence="4">B-cell receptor CD22</fullName>
    </submittedName>
</protein>
<feature type="signal peptide" evidence="2">
    <location>
        <begin position="1"/>
        <end position="15"/>
    </location>
</feature>
<feature type="domain" description="Ig-like" evidence="3">
    <location>
        <begin position="131"/>
        <end position="211"/>
    </location>
</feature>
<dbReference type="Proteomes" id="UP000646548">
    <property type="component" value="Unassembled WGS sequence"/>
</dbReference>
<dbReference type="SMART" id="SM00408">
    <property type="entry name" value="IGc2"/>
    <property type="match status" value="2"/>
</dbReference>
<keyword evidence="4" id="KW-0675">Receptor</keyword>
<keyword evidence="1" id="KW-0812">Transmembrane</keyword>
<dbReference type="PROSITE" id="PS50835">
    <property type="entry name" value="IG_LIKE"/>
    <property type="match status" value="2"/>
</dbReference>
<dbReference type="PANTHER" id="PTHR46013">
    <property type="entry name" value="VASCULAR CELL ADHESION MOLECULE 1"/>
    <property type="match status" value="1"/>
</dbReference>
<evidence type="ECO:0000256" key="1">
    <source>
        <dbReference type="SAM" id="Phobius"/>
    </source>
</evidence>
<comment type="caution">
    <text evidence="4">The sequence shown here is derived from an EMBL/GenBank/DDBJ whole genome shotgun (WGS) entry which is preliminary data.</text>
</comment>
<dbReference type="InterPro" id="IPR036179">
    <property type="entry name" value="Ig-like_dom_sf"/>
</dbReference>
<dbReference type="PANTHER" id="PTHR46013:SF4">
    <property type="entry name" value="B-CELL RECEPTOR CD22-RELATED"/>
    <property type="match status" value="1"/>
</dbReference>
<name>A0A834FF64_ORYME</name>
<evidence type="ECO:0000259" key="3">
    <source>
        <dbReference type="PROSITE" id="PS50835"/>
    </source>
</evidence>
<sequence>MKGVLVLLFLGGAFSSSWMVEYPQKETCALKGSSVILPCYYHYPESLVVEGVKWGHKENFFDGPFIYDSELNQTSSRFTYSGDKNHNCSLRIDQVEDGDAGKFAFRFITNSDDGKFTGEEGTMLKIGDLRISVVKAKGNDVIKEGDSASLTCTSSCDGGEPSPFIWLKDGEVVHNGSVLNLTDMSSTHSGNYCCTYNGATSGGIRIDVEFGPKNTKVEVYPSEEVDEGTNVTLICNSHANPAVMNYTWFKKHRNNVTVLGEQHKYSFEKFSQSDDGQYFCRSTNKHGSSNSSDVTVKVKVPPTKFSAKLIVILSCVVILVLLVVTSVAAKIKFCKNRITSTETDCEEETQDNIYVNLPDFVKSQSQEQTRNDSYIVYTPVQLKRKSDMEEQTDSHDESDSVIYSVVCRPKPLSLSDVEPSRHQTSI</sequence>
<proteinExistence type="predicted"/>
<accession>A0A834FF64</accession>